<comment type="caution">
    <text evidence="2">The sequence shown here is derived from an EMBL/GenBank/DDBJ whole genome shotgun (WGS) entry which is preliminary data.</text>
</comment>
<organism evidence="2 3">
    <name type="scientific">Streptomyces calidiresistens</name>
    <dbReference type="NCBI Taxonomy" id="1485586"/>
    <lineage>
        <taxon>Bacteria</taxon>
        <taxon>Bacillati</taxon>
        <taxon>Actinomycetota</taxon>
        <taxon>Actinomycetes</taxon>
        <taxon>Kitasatosporales</taxon>
        <taxon>Streptomycetaceae</taxon>
        <taxon>Streptomyces</taxon>
    </lineage>
</organism>
<dbReference type="AlphaFoldDB" id="A0A7W3T817"/>
<sequence>MNTSRATWIRSSHSMQNGECVEIRRGTDHVGVRDSKRPTGPRTRIPTEAWTAFLHHLTRN</sequence>
<keyword evidence="3" id="KW-1185">Reference proteome</keyword>
<evidence type="ECO:0000313" key="2">
    <source>
        <dbReference type="EMBL" id="MBB0232376.1"/>
    </source>
</evidence>
<proteinExistence type="predicted"/>
<reference evidence="3" key="1">
    <citation type="submission" date="2019-10" db="EMBL/GenBank/DDBJ databases">
        <title>Streptomyces sp. nov., a novel actinobacterium isolated from alkaline environment.</title>
        <authorList>
            <person name="Golinska P."/>
        </authorList>
    </citation>
    <scope>NUCLEOTIDE SEQUENCE [LARGE SCALE GENOMIC DNA]</scope>
    <source>
        <strain evidence="3">DSM 42108</strain>
    </source>
</reference>
<evidence type="ECO:0000259" key="1">
    <source>
        <dbReference type="Pfam" id="PF04149"/>
    </source>
</evidence>
<dbReference type="RefSeq" id="WP_182666915.1">
    <property type="nucleotide sequence ID" value="NZ_VKHS01000899.1"/>
</dbReference>
<name>A0A7W3T817_9ACTN</name>
<feature type="domain" description="DUF397" evidence="1">
    <location>
        <begin position="6"/>
        <end position="57"/>
    </location>
</feature>
<dbReference type="Proteomes" id="UP000530234">
    <property type="component" value="Unassembled WGS sequence"/>
</dbReference>
<evidence type="ECO:0000313" key="3">
    <source>
        <dbReference type="Proteomes" id="UP000530234"/>
    </source>
</evidence>
<dbReference type="Pfam" id="PF04149">
    <property type="entry name" value="DUF397"/>
    <property type="match status" value="1"/>
</dbReference>
<gene>
    <name evidence="2" type="ORF">FOE67_23490</name>
</gene>
<dbReference type="InterPro" id="IPR007278">
    <property type="entry name" value="DUF397"/>
</dbReference>
<protein>
    <submittedName>
        <fullName evidence="2">DUF397 domain-containing protein</fullName>
    </submittedName>
</protein>
<dbReference type="EMBL" id="VKHS01000899">
    <property type="protein sequence ID" value="MBB0232376.1"/>
    <property type="molecule type" value="Genomic_DNA"/>
</dbReference>
<accession>A0A7W3T817</accession>